<dbReference type="eggNOG" id="KOG2721">
    <property type="taxonomic scope" value="Eukaryota"/>
</dbReference>
<feature type="binding site" evidence="16">
    <location>
        <position position="29"/>
    </location>
    <ligand>
        <name>Mg(2+)</name>
        <dbReference type="ChEBI" id="CHEBI:18420"/>
        <label>2</label>
        <note>catalytic</note>
    </ligand>
</feature>
<dbReference type="GO" id="GO:0008193">
    <property type="term" value="F:tRNA guanylyltransferase activity"/>
    <property type="evidence" value="ECO:0007669"/>
    <property type="project" value="UniProtKB-UniRule"/>
</dbReference>
<feature type="binding site" evidence="15">
    <location>
        <begin position="29"/>
        <end position="34"/>
    </location>
    <ligand>
        <name>GTP</name>
        <dbReference type="ChEBI" id="CHEBI:37565"/>
    </ligand>
</feature>
<feature type="binding site" evidence="16">
    <location>
        <position position="29"/>
    </location>
    <ligand>
        <name>Mg(2+)</name>
        <dbReference type="ChEBI" id="CHEBI:18420"/>
        <label>1</label>
        <note>catalytic</note>
    </ligand>
</feature>
<evidence type="ECO:0000256" key="6">
    <source>
        <dbReference type="ARBA" id="ARBA00022694"/>
    </source>
</evidence>
<evidence type="ECO:0000256" key="4">
    <source>
        <dbReference type="ARBA" id="ARBA00015443"/>
    </source>
</evidence>
<keyword evidence="5 14" id="KW-0808">Transferase</keyword>
<dbReference type="VEuPathDB" id="FungiDB:AMAG_00833"/>
<dbReference type="EC" id="2.7.7.79" evidence="3 14"/>
<reference evidence="19 20" key="1">
    <citation type="submission" date="2009-11" db="EMBL/GenBank/DDBJ databases">
        <title>Annotation of Allomyces macrogynus ATCC 38327.</title>
        <authorList>
            <consortium name="The Broad Institute Genome Sequencing Platform"/>
            <person name="Russ C."/>
            <person name="Cuomo C."/>
            <person name="Burger G."/>
            <person name="Gray M.W."/>
            <person name="Holland P.W.H."/>
            <person name="King N."/>
            <person name="Lang F.B.F."/>
            <person name="Roger A.J."/>
            <person name="Ruiz-Trillo I."/>
            <person name="Young S.K."/>
            <person name="Zeng Q."/>
            <person name="Gargeya S."/>
            <person name="Fitzgerald M."/>
            <person name="Haas B."/>
            <person name="Abouelleil A."/>
            <person name="Alvarado L."/>
            <person name="Arachchi H.M."/>
            <person name="Berlin A."/>
            <person name="Chapman S.B."/>
            <person name="Gearin G."/>
            <person name="Goldberg J."/>
            <person name="Griggs A."/>
            <person name="Gujja S."/>
            <person name="Hansen M."/>
            <person name="Heiman D."/>
            <person name="Howarth C."/>
            <person name="Larimer J."/>
            <person name="Lui A."/>
            <person name="MacDonald P.J.P."/>
            <person name="McCowen C."/>
            <person name="Montmayeur A."/>
            <person name="Murphy C."/>
            <person name="Neiman D."/>
            <person name="Pearson M."/>
            <person name="Priest M."/>
            <person name="Roberts A."/>
            <person name="Saif S."/>
            <person name="Shea T."/>
            <person name="Sisk P."/>
            <person name="Stolte C."/>
            <person name="Sykes S."/>
            <person name="Wortman J."/>
            <person name="Nusbaum C."/>
            <person name="Birren B."/>
        </authorList>
    </citation>
    <scope>NUCLEOTIDE SEQUENCE [LARGE SCALE GENOMIC DNA]</scope>
    <source>
        <strain evidence="19 20">ATCC 38327</strain>
    </source>
</reference>
<dbReference type="Pfam" id="PF04446">
    <property type="entry name" value="Thg1"/>
    <property type="match status" value="1"/>
</dbReference>
<sequence length="277" mass="32151">MAHSKYEYVKAFEREDKLLPNTWIVVRVDGKGFHKFTKEHQFTKPNDITALQLMNHAAAAVMKEIDDLTLAYGQSDEYSFLFKRNTDYYSRREVKLASVIGSLFTAHYVLAWSRFFPDKPLTKPPAFDARAVPYPSIENVRDYFAWRQADCHINNLYNTSFWALVLKGGLTENVAMKRLSKTVAKDKNELLFSEFGINYNDEPEMFKKGSTLVKELKPFTKESRVPIKYADPKYPVVRDDGPDHVIQEITRQETVVTELHCSIIDEAFWNEYPQAVQ</sequence>
<keyword evidence="20" id="KW-1185">Reference proteome</keyword>
<keyword evidence="7 14" id="KW-0548">Nucleotidyltransferase</keyword>
<evidence type="ECO:0000256" key="9">
    <source>
        <dbReference type="ARBA" id="ARBA00022741"/>
    </source>
</evidence>
<dbReference type="InterPro" id="IPR024956">
    <property type="entry name" value="tRNAHis_GuaTrfase_cat"/>
</dbReference>
<dbReference type="PIRSF" id="PIRSF028980">
    <property type="entry name" value="tRNAHis_guanylyltransferase"/>
    <property type="match status" value="1"/>
</dbReference>
<dbReference type="Proteomes" id="UP000054350">
    <property type="component" value="Unassembled WGS sequence"/>
</dbReference>
<comment type="function">
    <text evidence="1 14">Adds a GMP to the 5'-end of tRNA(His) after transcription and RNase P cleavage.</text>
</comment>
<dbReference type="STRING" id="578462.A0A0L0RX20"/>
<feature type="domain" description="Thg1 C-terminal" evidence="18">
    <location>
        <begin position="138"/>
        <end position="264"/>
    </location>
</feature>
<dbReference type="PANTHER" id="PTHR12729:SF6">
    <property type="entry name" value="TRNA(HIS) GUANYLYLTRANSFERASE-RELATED"/>
    <property type="match status" value="1"/>
</dbReference>
<evidence type="ECO:0000256" key="16">
    <source>
        <dbReference type="PIRSR" id="PIRSR028980-2"/>
    </source>
</evidence>
<keyword evidence="8 14" id="KW-0479">Metal-binding</keyword>
<feature type="binding site" evidence="16">
    <location>
        <position position="76"/>
    </location>
    <ligand>
        <name>Mg(2+)</name>
        <dbReference type="ChEBI" id="CHEBI:18420"/>
        <label>1</label>
        <note>catalytic</note>
    </ligand>
</feature>
<feature type="domain" description="tRNAHis guanylyltransferase catalytic" evidence="17">
    <location>
        <begin position="6"/>
        <end position="135"/>
    </location>
</feature>
<evidence type="ECO:0000256" key="11">
    <source>
        <dbReference type="ARBA" id="ARBA00023134"/>
    </source>
</evidence>
<evidence type="ECO:0000256" key="2">
    <source>
        <dbReference type="ARBA" id="ARBA00010113"/>
    </source>
</evidence>
<reference evidence="20" key="2">
    <citation type="submission" date="2009-11" db="EMBL/GenBank/DDBJ databases">
        <title>The Genome Sequence of Allomyces macrogynus strain ATCC 38327.</title>
        <authorList>
            <consortium name="The Broad Institute Genome Sequencing Platform"/>
            <person name="Russ C."/>
            <person name="Cuomo C."/>
            <person name="Shea T."/>
            <person name="Young S.K."/>
            <person name="Zeng Q."/>
            <person name="Koehrsen M."/>
            <person name="Haas B."/>
            <person name="Borodovsky M."/>
            <person name="Guigo R."/>
            <person name="Alvarado L."/>
            <person name="Berlin A."/>
            <person name="Borenstein D."/>
            <person name="Chen Z."/>
            <person name="Engels R."/>
            <person name="Freedman E."/>
            <person name="Gellesch M."/>
            <person name="Goldberg J."/>
            <person name="Griggs A."/>
            <person name="Gujja S."/>
            <person name="Heiman D."/>
            <person name="Hepburn T."/>
            <person name="Howarth C."/>
            <person name="Jen D."/>
            <person name="Larson L."/>
            <person name="Lewis B."/>
            <person name="Mehta T."/>
            <person name="Park D."/>
            <person name="Pearson M."/>
            <person name="Roberts A."/>
            <person name="Saif S."/>
            <person name="Shenoy N."/>
            <person name="Sisk P."/>
            <person name="Stolte C."/>
            <person name="Sykes S."/>
            <person name="Walk T."/>
            <person name="White J."/>
            <person name="Yandava C."/>
            <person name="Burger G."/>
            <person name="Gray M.W."/>
            <person name="Holland P.W.H."/>
            <person name="King N."/>
            <person name="Lang F.B.F."/>
            <person name="Roger A.J."/>
            <person name="Ruiz-Trillo I."/>
            <person name="Lander E."/>
            <person name="Nusbaum C."/>
        </authorList>
    </citation>
    <scope>NUCLEOTIDE SEQUENCE [LARGE SCALE GENOMIC DNA]</scope>
    <source>
        <strain evidence="20">ATCC 38327</strain>
    </source>
</reference>
<keyword evidence="11 14" id="KW-0342">GTP-binding</keyword>
<dbReference type="Gene3D" id="3.30.70.3000">
    <property type="match status" value="1"/>
</dbReference>
<accession>A0A0L0RX20</accession>
<dbReference type="InterPro" id="IPR038469">
    <property type="entry name" value="tRNAHis_GuaTrfase_Thg1_sf"/>
</dbReference>
<evidence type="ECO:0000256" key="13">
    <source>
        <dbReference type="ARBA" id="ARBA00047281"/>
    </source>
</evidence>
<keyword evidence="6 14" id="KW-0819">tRNA processing</keyword>
<evidence type="ECO:0000256" key="10">
    <source>
        <dbReference type="ARBA" id="ARBA00022842"/>
    </source>
</evidence>
<keyword evidence="9 14" id="KW-0547">Nucleotide-binding</keyword>
<dbReference type="InterPro" id="IPR007537">
    <property type="entry name" value="tRNAHis_GuaTrfase_Thg1"/>
</dbReference>
<dbReference type="GO" id="GO:0006400">
    <property type="term" value="P:tRNA modification"/>
    <property type="evidence" value="ECO:0007669"/>
    <property type="project" value="UniProtKB-UniRule"/>
</dbReference>
<dbReference type="FunFam" id="3.30.70.3000:FF:000001">
    <property type="entry name" value="tRNA(His) guanylyltransferase"/>
    <property type="match status" value="1"/>
</dbReference>
<evidence type="ECO:0000256" key="14">
    <source>
        <dbReference type="PIRNR" id="PIRNR028980"/>
    </source>
</evidence>
<dbReference type="GO" id="GO:0005525">
    <property type="term" value="F:GTP binding"/>
    <property type="evidence" value="ECO:0007669"/>
    <property type="project" value="UniProtKB-UniRule"/>
</dbReference>
<evidence type="ECO:0000313" key="19">
    <source>
        <dbReference type="EMBL" id="KNE54888.1"/>
    </source>
</evidence>
<dbReference type="Pfam" id="PF14413">
    <property type="entry name" value="Thg1C"/>
    <property type="match status" value="1"/>
</dbReference>
<evidence type="ECO:0000259" key="18">
    <source>
        <dbReference type="Pfam" id="PF14413"/>
    </source>
</evidence>
<evidence type="ECO:0000256" key="3">
    <source>
        <dbReference type="ARBA" id="ARBA00012511"/>
    </source>
</evidence>
<dbReference type="OMA" id="WKQHTEI"/>
<evidence type="ECO:0000256" key="8">
    <source>
        <dbReference type="ARBA" id="ARBA00022723"/>
    </source>
</evidence>
<organism evidence="19 20">
    <name type="scientific">Allomyces macrogynus (strain ATCC 38327)</name>
    <name type="common">Allomyces javanicus var. macrogynus</name>
    <dbReference type="NCBI Taxonomy" id="578462"/>
    <lineage>
        <taxon>Eukaryota</taxon>
        <taxon>Fungi</taxon>
        <taxon>Fungi incertae sedis</taxon>
        <taxon>Blastocladiomycota</taxon>
        <taxon>Blastocladiomycetes</taxon>
        <taxon>Blastocladiales</taxon>
        <taxon>Blastocladiaceae</taxon>
        <taxon>Allomyces</taxon>
    </lineage>
</organism>
<name>A0A0L0RX20_ALLM3</name>
<dbReference type="GO" id="GO:0000287">
    <property type="term" value="F:magnesium ion binding"/>
    <property type="evidence" value="ECO:0007669"/>
    <property type="project" value="UniProtKB-UniRule"/>
</dbReference>
<feature type="binding site" evidence="16">
    <location>
        <position position="30"/>
    </location>
    <ligand>
        <name>Mg(2+)</name>
        <dbReference type="ChEBI" id="CHEBI:18420"/>
        <label>1</label>
        <note>catalytic</note>
    </ligand>
</feature>
<dbReference type="InterPro" id="IPR025845">
    <property type="entry name" value="Thg1_C_dom"/>
</dbReference>
<evidence type="ECO:0000256" key="15">
    <source>
        <dbReference type="PIRSR" id="PIRSR028980-1"/>
    </source>
</evidence>
<evidence type="ECO:0000259" key="17">
    <source>
        <dbReference type="Pfam" id="PF04446"/>
    </source>
</evidence>
<comment type="catalytic activity">
    <reaction evidence="13 14">
        <text>a 5'-end ribonucleotide-tRNA(His) + GTP + ATP + H2O = a 5'-end phospho-guanosine-ribonucleotide-tRNA(His) + AMP + 2 diphosphate + H(+)</text>
        <dbReference type="Rhea" id="RHEA:54564"/>
        <dbReference type="Rhea" id="RHEA-COMP:14193"/>
        <dbReference type="Rhea" id="RHEA-COMP:14917"/>
        <dbReference type="ChEBI" id="CHEBI:15377"/>
        <dbReference type="ChEBI" id="CHEBI:15378"/>
        <dbReference type="ChEBI" id="CHEBI:30616"/>
        <dbReference type="ChEBI" id="CHEBI:33019"/>
        <dbReference type="ChEBI" id="CHEBI:37565"/>
        <dbReference type="ChEBI" id="CHEBI:138282"/>
        <dbReference type="ChEBI" id="CHEBI:141847"/>
        <dbReference type="ChEBI" id="CHEBI:456215"/>
        <dbReference type="EC" id="2.7.7.79"/>
    </reaction>
</comment>
<dbReference type="AlphaFoldDB" id="A0A0L0RX20"/>
<feature type="binding site" evidence="16">
    <location>
        <position position="76"/>
    </location>
    <ligand>
        <name>Mg(2+)</name>
        <dbReference type="ChEBI" id="CHEBI:18420"/>
        <label>2</label>
        <note>catalytic</note>
    </ligand>
</feature>
<dbReference type="EMBL" id="GG745328">
    <property type="protein sequence ID" value="KNE54888.1"/>
    <property type="molecule type" value="Genomic_DNA"/>
</dbReference>
<evidence type="ECO:0000256" key="5">
    <source>
        <dbReference type="ARBA" id="ARBA00022679"/>
    </source>
</evidence>
<dbReference type="OrthoDB" id="62560at2759"/>
<evidence type="ECO:0000256" key="1">
    <source>
        <dbReference type="ARBA" id="ARBA00002939"/>
    </source>
</evidence>
<feature type="binding site" evidence="15">
    <location>
        <begin position="75"/>
        <end position="76"/>
    </location>
    <ligand>
        <name>GTP</name>
        <dbReference type="ChEBI" id="CHEBI:37565"/>
    </ligand>
</feature>
<evidence type="ECO:0000256" key="7">
    <source>
        <dbReference type="ARBA" id="ARBA00022695"/>
    </source>
</evidence>
<comment type="similarity">
    <text evidence="2 14">Belongs to the tRNA(His) guanylyltransferase family.</text>
</comment>
<comment type="cofactor">
    <cofactor evidence="16">
        <name>Mg(2+)</name>
        <dbReference type="ChEBI" id="CHEBI:18420"/>
    </cofactor>
    <text evidence="16">Binds 2 magnesium ions per subunit.</text>
</comment>
<evidence type="ECO:0000256" key="12">
    <source>
        <dbReference type="ARBA" id="ARBA00032480"/>
    </source>
</evidence>
<proteinExistence type="inferred from homology"/>
<keyword evidence="10 14" id="KW-0460">Magnesium</keyword>
<evidence type="ECO:0000313" key="20">
    <source>
        <dbReference type="Proteomes" id="UP000054350"/>
    </source>
</evidence>
<gene>
    <name evidence="19" type="ORF">AMAG_00833</name>
</gene>
<dbReference type="PANTHER" id="PTHR12729">
    <property type="entry name" value="TRNA(HIS) GUANYLYLTRANSFERASE-RELATED"/>
    <property type="match status" value="1"/>
</dbReference>
<protein>
    <recommendedName>
        <fullName evidence="4 14">tRNA(His) guanylyltransferase</fullName>
        <ecNumber evidence="3 14">2.7.7.79</ecNumber>
    </recommendedName>
    <alternativeName>
        <fullName evidence="12 14">tRNA-histidine guanylyltransferase</fullName>
    </alternativeName>
</protein>